<protein>
    <submittedName>
        <fullName evidence="1">Uncharacterized protein</fullName>
    </submittedName>
</protein>
<evidence type="ECO:0000313" key="2">
    <source>
        <dbReference type="Proteomes" id="UP000521227"/>
    </source>
</evidence>
<reference evidence="1 2" key="1">
    <citation type="submission" date="2020-08" db="EMBL/GenBank/DDBJ databases">
        <title>Genomic Encyclopedia of Type Strains, Phase IV (KMG-IV): sequencing the most valuable type-strain genomes for metagenomic binning, comparative biology and taxonomic classification.</title>
        <authorList>
            <person name="Goeker M."/>
        </authorList>
    </citation>
    <scope>NUCLEOTIDE SEQUENCE [LARGE SCALE GENOMIC DNA]</scope>
    <source>
        <strain evidence="1 2">DSM 17498</strain>
    </source>
</reference>
<accession>A0A840N3P0</accession>
<dbReference type="EMBL" id="JACHIJ010000005">
    <property type="protein sequence ID" value="MBB5053720.1"/>
    <property type="molecule type" value="Genomic_DNA"/>
</dbReference>
<gene>
    <name evidence="1" type="ORF">HNQ36_003720</name>
</gene>
<dbReference type="AlphaFoldDB" id="A0A840N3P0"/>
<proteinExistence type="predicted"/>
<dbReference type="Proteomes" id="UP000521227">
    <property type="component" value="Unassembled WGS sequence"/>
</dbReference>
<comment type="caution">
    <text evidence="1">The sequence shown here is derived from an EMBL/GenBank/DDBJ whole genome shotgun (WGS) entry which is preliminary data.</text>
</comment>
<name>A0A840N3P0_9BRAD</name>
<evidence type="ECO:0000313" key="1">
    <source>
        <dbReference type="EMBL" id="MBB5053720.1"/>
    </source>
</evidence>
<sequence length="41" mass="4514">MFKFKARGESCGKLLAAENPDRVKCAMDIAFMAVFGPYTQA</sequence>
<organism evidence="1 2">
    <name type="scientific">Afipia massiliensis</name>
    <dbReference type="NCBI Taxonomy" id="211460"/>
    <lineage>
        <taxon>Bacteria</taxon>
        <taxon>Pseudomonadati</taxon>
        <taxon>Pseudomonadota</taxon>
        <taxon>Alphaproteobacteria</taxon>
        <taxon>Hyphomicrobiales</taxon>
        <taxon>Nitrobacteraceae</taxon>
        <taxon>Afipia</taxon>
    </lineage>
</organism>
<dbReference type="RefSeq" id="WP_283814042.1">
    <property type="nucleotide sequence ID" value="NZ_JACHIJ010000005.1"/>
</dbReference>